<comment type="caution">
    <text evidence="1">The sequence shown here is derived from an EMBL/GenBank/DDBJ whole genome shotgun (WGS) entry which is preliminary data.</text>
</comment>
<protein>
    <recommendedName>
        <fullName evidence="3">Uridine kinase</fullName>
    </recommendedName>
</protein>
<evidence type="ECO:0008006" key="3">
    <source>
        <dbReference type="Google" id="ProtNLM"/>
    </source>
</evidence>
<evidence type="ECO:0000313" key="1">
    <source>
        <dbReference type="EMBL" id="GAA4429238.1"/>
    </source>
</evidence>
<dbReference type="Proteomes" id="UP001500622">
    <property type="component" value="Unassembled WGS sequence"/>
</dbReference>
<organism evidence="1 2">
    <name type="scientific">Georgenia halophila</name>
    <dbReference type="NCBI Taxonomy" id="620889"/>
    <lineage>
        <taxon>Bacteria</taxon>
        <taxon>Bacillati</taxon>
        <taxon>Actinomycetota</taxon>
        <taxon>Actinomycetes</taxon>
        <taxon>Micrococcales</taxon>
        <taxon>Bogoriellaceae</taxon>
        <taxon>Georgenia</taxon>
    </lineage>
</organism>
<dbReference type="Gene3D" id="3.40.50.300">
    <property type="entry name" value="P-loop containing nucleotide triphosphate hydrolases"/>
    <property type="match status" value="1"/>
</dbReference>
<name>A0ABP8LHU2_9MICO</name>
<dbReference type="SUPFAM" id="SSF52540">
    <property type="entry name" value="P-loop containing nucleoside triphosphate hydrolases"/>
    <property type="match status" value="1"/>
</dbReference>
<accession>A0ABP8LHU2</accession>
<sequence length="202" mass="23198">MAMSPQRRRLLERVARGLAERAAQAQILRVAIDGPDAAGKTKFSWDLDGLLHPLLREGAELRRFSADDLLLPPVLRRAPDPRWVYEHAYPIGRLRQIIVGDPQHERPGTVLLVDGMSLLRPELEELWDVTVYLSVSESVTMERVLARVDEDDDRDEVEARYRERYLPALELYRKIADPLGRADIVIDMTDVLDPRIERWSGL</sequence>
<evidence type="ECO:0000313" key="2">
    <source>
        <dbReference type="Proteomes" id="UP001500622"/>
    </source>
</evidence>
<proteinExistence type="predicted"/>
<keyword evidence="2" id="KW-1185">Reference proteome</keyword>
<reference evidence="2" key="1">
    <citation type="journal article" date="2019" name="Int. J. Syst. Evol. Microbiol.">
        <title>The Global Catalogue of Microorganisms (GCM) 10K type strain sequencing project: providing services to taxonomists for standard genome sequencing and annotation.</title>
        <authorList>
            <consortium name="The Broad Institute Genomics Platform"/>
            <consortium name="The Broad Institute Genome Sequencing Center for Infectious Disease"/>
            <person name="Wu L."/>
            <person name="Ma J."/>
        </authorList>
    </citation>
    <scope>NUCLEOTIDE SEQUENCE [LARGE SCALE GENOMIC DNA]</scope>
    <source>
        <strain evidence="2">JCM 17810</strain>
    </source>
</reference>
<gene>
    <name evidence="1" type="ORF">GCM10023169_31310</name>
</gene>
<dbReference type="EMBL" id="BAABGN010000012">
    <property type="protein sequence ID" value="GAA4429238.1"/>
    <property type="molecule type" value="Genomic_DNA"/>
</dbReference>
<dbReference type="InterPro" id="IPR027417">
    <property type="entry name" value="P-loop_NTPase"/>
</dbReference>
<dbReference type="RefSeq" id="WP_345217199.1">
    <property type="nucleotide sequence ID" value="NZ_BAABGN010000012.1"/>
</dbReference>